<evidence type="ECO:0000313" key="1">
    <source>
        <dbReference type="EMBL" id="MBW8184127.1"/>
    </source>
</evidence>
<reference evidence="1 2" key="1">
    <citation type="submission" date="2021-07" db="EMBL/GenBank/DDBJ databases">
        <title>Shewanella sp. nov, isolated from SCS.</title>
        <authorList>
            <person name="Cao W.R."/>
        </authorList>
    </citation>
    <scope>NUCLEOTIDE SEQUENCE [LARGE SCALE GENOMIC DNA]</scope>
    <source>
        <strain evidence="1 2">NR704-98</strain>
    </source>
</reference>
<name>A0ABS7E3B0_9GAMM</name>
<accession>A0ABS7E3B0</accession>
<comment type="caution">
    <text evidence="1">The sequence shown here is derived from an EMBL/GenBank/DDBJ whole genome shotgun (WGS) entry which is preliminary data.</text>
</comment>
<dbReference type="RefSeq" id="WP_220109660.1">
    <property type="nucleotide sequence ID" value="NZ_JAHZST010000006.1"/>
</dbReference>
<sequence>MSTDTNLNIDVVQLIKSVFGSNKERNDLAVGIRNDTGKELHVNYYVEHGSIKEVSSSSKILPEELWECGVNAKGAGSNIGFSLTMSNGAAFAIMAATPSNKQNYFKISHNKNGYKSAKVAWNGANKNDKHYSGDGYYEDDYNDHHMEISITGTSPAACTIVISE</sequence>
<protein>
    <submittedName>
        <fullName evidence="1">Uncharacterized protein</fullName>
    </submittedName>
</protein>
<proteinExistence type="predicted"/>
<dbReference type="EMBL" id="JAHZST010000006">
    <property type="protein sequence ID" value="MBW8184127.1"/>
    <property type="molecule type" value="Genomic_DNA"/>
</dbReference>
<evidence type="ECO:0000313" key="2">
    <source>
        <dbReference type="Proteomes" id="UP001195963"/>
    </source>
</evidence>
<dbReference type="Proteomes" id="UP001195963">
    <property type="component" value="Unassembled WGS sequence"/>
</dbReference>
<gene>
    <name evidence="1" type="ORF">K0625_10610</name>
</gene>
<keyword evidence="2" id="KW-1185">Reference proteome</keyword>
<organism evidence="1 2">
    <name type="scientific">Shewanella nanhaiensis</name>
    <dbReference type="NCBI Taxonomy" id="2864872"/>
    <lineage>
        <taxon>Bacteria</taxon>
        <taxon>Pseudomonadati</taxon>
        <taxon>Pseudomonadota</taxon>
        <taxon>Gammaproteobacteria</taxon>
        <taxon>Alteromonadales</taxon>
        <taxon>Shewanellaceae</taxon>
        <taxon>Shewanella</taxon>
    </lineage>
</organism>